<keyword evidence="3" id="KW-1185">Reference proteome</keyword>
<dbReference type="AlphaFoldDB" id="A0A1D3JJ00"/>
<keyword evidence="1" id="KW-0472">Membrane</keyword>
<evidence type="ECO:0000256" key="1">
    <source>
        <dbReference type="SAM" id="Phobius"/>
    </source>
</evidence>
<keyword evidence="1" id="KW-0812">Transmembrane</keyword>
<dbReference type="Pfam" id="PF12420">
    <property type="entry name" value="DUF3671"/>
    <property type="match status" value="1"/>
</dbReference>
<dbReference type="GeneID" id="39866899"/>
<evidence type="ECO:0000313" key="3">
    <source>
        <dbReference type="Proteomes" id="UP000219813"/>
    </source>
</evidence>
<feature type="transmembrane region" description="Helical" evidence="1">
    <location>
        <begin position="6"/>
        <end position="25"/>
    </location>
</feature>
<dbReference type="OrthoDB" id="10669034at2759"/>
<dbReference type="VEuPathDB" id="PlasmoDB:PmUG01_03033500"/>
<evidence type="ECO:0000313" key="2">
    <source>
        <dbReference type="EMBL" id="SBT86376.1"/>
    </source>
</evidence>
<reference evidence="2 3" key="1">
    <citation type="submission" date="2016-06" db="EMBL/GenBank/DDBJ databases">
        <authorList>
            <consortium name="Pathogen Informatics"/>
        </authorList>
    </citation>
    <scope>NUCLEOTIDE SEQUENCE [LARGE SCALE GENOMIC DNA]</scope>
</reference>
<dbReference type="KEGG" id="pmal:PMUG01_03033500"/>
<organism evidence="2 3">
    <name type="scientific">Plasmodium malariae</name>
    <dbReference type="NCBI Taxonomy" id="5858"/>
    <lineage>
        <taxon>Eukaryota</taxon>
        <taxon>Sar</taxon>
        <taxon>Alveolata</taxon>
        <taxon>Apicomplexa</taxon>
        <taxon>Aconoidasida</taxon>
        <taxon>Haemosporida</taxon>
        <taxon>Plasmodiidae</taxon>
        <taxon>Plasmodium</taxon>
        <taxon>Plasmodium (Plasmodium)</taxon>
    </lineage>
</organism>
<sequence>MEQKIKFNLSTKIALFILLIWIYYFNNDSKVKKSLGEKHNVDIELNLRTYRLLAKYKQDKYSNIVELKNDISNNGESKKENISINDSGGKGLKKQSNRCILEKAQYYTEVMDYNNGMFDGKHFHFEKRMVKKRNYDDFLERKRRIYNIAFKKVKFRSYGFGITIFFFFFLLGIGLPILKGLESVEGLLVIKPIEKFCDLINEIPGLNDYSVLHIFLVLFSILIVSLGVIIIISIPKILKNNEKYKKMKLMIE</sequence>
<dbReference type="InterPro" id="IPR022139">
    <property type="entry name" value="Fam-L/Fam-M-like_plasmodium"/>
</dbReference>
<feature type="transmembrane region" description="Helical" evidence="1">
    <location>
        <begin position="158"/>
        <end position="178"/>
    </location>
</feature>
<protein>
    <submittedName>
        <fullName evidence="2">Fam-m protein</fullName>
    </submittedName>
</protein>
<feature type="transmembrane region" description="Helical" evidence="1">
    <location>
        <begin position="214"/>
        <end position="238"/>
    </location>
</feature>
<dbReference type="RefSeq" id="XP_028859544.1">
    <property type="nucleotide sequence ID" value="XM_029003074.1"/>
</dbReference>
<gene>
    <name evidence="2" type="primary">PmUG01_03033500</name>
    <name evidence="2" type="ORF">PMUG01_03033500</name>
</gene>
<name>A0A1D3JJ00_PLAMA</name>
<dbReference type="Proteomes" id="UP000219813">
    <property type="component" value="Chromosome 3"/>
</dbReference>
<accession>A0A1D3JJ00</accession>
<dbReference type="EMBL" id="LT594624">
    <property type="protein sequence ID" value="SBT86376.1"/>
    <property type="molecule type" value="Genomic_DNA"/>
</dbReference>
<keyword evidence="1" id="KW-1133">Transmembrane helix</keyword>
<proteinExistence type="predicted"/>